<gene>
    <name evidence="1" type="ORF">ETSY2_02270</name>
</gene>
<accession>W4MF37</accession>
<protein>
    <submittedName>
        <fullName evidence="1">Uncharacterized protein</fullName>
    </submittedName>
</protein>
<evidence type="ECO:0000313" key="2">
    <source>
        <dbReference type="Proteomes" id="UP000019140"/>
    </source>
</evidence>
<dbReference type="AlphaFoldDB" id="W4MF37"/>
<dbReference type="HOGENOM" id="CLU_3181473_0_0_7"/>
<name>W4MF37_9BACT</name>
<sequence>MARQRKNKFRNMFIFLSIEAYIAELSKLGVTRVEHAINWFMIWKHH</sequence>
<organism evidence="1 2">
    <name type="scientific">Candidatus Entotheonella gemina</name>
    <dbReference type="NCBI Taxonomy" id="1429439"/>
    <lineage>
        <taxon>Bacteria</taxon>
        <taxon>Pseudomonadati</taxon>
        <taxon>Nitrospinota/Tectimicrobiota group</taxon>
        <taxon>Candidatus Tectimicrobiota</taxon>
        <taxon>Candidatus Entotheonellia</taxon>
        <taxon>Candidatus Entotheonellales</taxon>
        <taxon>Candidatus Entotheonellaceae</taxon>
        <taxon>Candidatus Entotheonella</taxon>
    </lineage>
</organism>
<dbReference type="EMBL" id="AZHX01000088">
    <property type="protein sequence ID" value="ETX08964.1"/>
    <property type="molecule type" value="Genomic_DNA"/>
</dbReference>
<comment type="caution">
    <text evidence="1">The sequence shown here is derived from an EMBL/GenBank/DDBJ whole genome shotgun (WGS) entry which is preliminary data.</text>
</comment>
<proteinExistence type="predicted"/>
<evidence type="ECO:0000313" key="1">
    <source>
        <dbReference type="EMBL" id="ETX08964.1"/>
    </source>
</evidence>
<dbReference type="Proteomes" id="UP000019140">
    <property type="component" value="Unassembled WGS sequence"/>
</dbReference>
<keyword evidence="2" id="KW-1185">Reference proteome</keyword>
<reference evidence="1 2" key="1">
    <citation type="journal article" date="2014" name="Nature">
        <title>An environmental bacterial taxon with a large and distinct metabolic repertoire.</title>
        <authorList>
            <person name="Wilson M.C."/>
            <person name="Mori T."/>
            <person name="Ruckert C."/>
            <person name="Uria A.R."/>
            <person name="Helf M.J."/>
            <person name="Takada K."/>
            <person name="Gernert C."/>
            <person name="Steffens U.A."/>
            <person name="Heycke N."/>
            <person name="Schmitt S."/>
            <person name="Rinke C."/>
            <person name="Helfrich E.J."/>
            <person name="Brachmann A.O."/>
            <person name="Gurgui C."/>
            <person name="Wakimoto T."/>
            <person name="Kracht M."/>
            <person name="Crusemann M."/>
            <person name="Hentschel U."/>
            <person name="Abe I."/>
            <person name="Matsunaga S."/>
            <person name="Kalinowski J."/>
            <person name="Takeyama H."/>
            <person name="Piel J."/>
        </authorList>
    </citation>
    <scope>NUCLEOTIDE SEQUENCE [LARGE SCALE GENOMIC DNA]</scope>
    <source>
        <strain evidence="2">TSY2</strain>
    </source>
</reference>